<reference evidence="4 5" key="1">
    <citation type="submission" date="2007-01" db="EMBL/GenBank/DDBJ databases">
        <title>Complete sequence of Psychromonas ingrahamii 37.</title>
        <authorList>
            <consortium name="US DOE Joint Genome Institute"/>
            <person name="Copeland A."/>
            <person name="Lucas S."/>
            <person name="Lapidus A."/>
            <person name="Barry K."/>
            <person name="Detter J.C."/>
            <person name="Glavina del Rio T."/>
            <person name="Hammon N."/>
            <person name="Israni S."/>
            <person name="Dalin E."/>
            <person name="Tice H."/>
            <person name="Pitluck S."/>
            <person name="Thompson L.S."/>
            <person name="Brettin T."/>
            <person name="Bruce D."/>
            <person name="Han C."/>
            <person name="Tapia R."/>
            <person name="Schmutz J."/>
            <person name="Larimer F."/>
            <person name="Land M."/>
            <person name="Hauser L."/>
            <person name="Kyrpides N."/>
            <person name="Ivanova N."/>
            <person name="Staley J."/>
            <person name="Richardson P."/>
        </authorList>
    </citation>
    <scope>NUCLEOTIDE SEQUENCE [LARGE SCALE GENOMIC DNA]</scope>
    <source>
        <strain evidence="4 5">37</strain>
    </source>
</reference>
<dbReference type="GO" id="GO:0031412">
    <property type="term" value="P:gas vesicle organization"/>
    <property type="evidence" value="ECO:0007669"/>
    <property type="project" value="InterPro"/>
</dbReference>
<dbReference type="PANTHER" id="PTHR36852">
    <property type="entry name" value="PROTEIN GVPL 2"/>
    <property type="match status" value="1"/>
</dbReference>
<evidence type="ECO:0000256" key="1">
    <source>
        <dbReference type="ARBA" id="ARBA00022987"/>
    </source>
</evidence>
<name>A1SUC2_PSYIN</name>
<evidence type="ECO:0000313" key="5">
    <source>
        <dbReference type="Proteomes" id="UP000000639"/>
    </source>
</evidence>
<dbReference type="Pfam" id="PF06386">
    <property type="entry name" value="GvpL_GvpF"/>
    <property type="match status" value="1"/>
</dbReference>
<evidence type="ECO:0000313" key="4">
    <source>
        <dbReference type="EMBL" id="ABM03087.1"/>
    </source>
</evidence>
<dbReference type="InterPro" id="IPR009430">
    <property type="entry name" value="GvpL/GvpF"/>
</dbReference>
<evidence type="ECO:0000256" key="2">
    <source>
        <dbReference type="ARBA" id="ARBA00035108"/>
    </source>
</evidence>
<dbReference type="AlphaFoldDB" id="A1SUC2"/>
<organism evidence="4 5">
    <name type="scientific">Psychromonas ingrahamii (strain DSM 17664 / CCUG 51855 / 37)</name>
    <dbReference type="NCBI Taxonomy" id="357804"/>
    <lineage>
        <taxon>Bacteria</taxon>
        <taxon>Pseudomonadati</taxon>
        <taxon>Pseudomonadota</taxon>
        <taxon>Gammaproteobacteria</taxon>
        <taxon>Alteromonadales</taxon>
        <taxon>Psychromonadaceae</taxon>
        <taxon>Psychromonas</taxon>
    </lineage>
</organism>
<proteinExistence type="inferred from homology"/>
<dbReference type="PANTHER" id="PTHR36852:SF1">
    <property type="entry name" value="PROTEIN GVPL 2"/>
    <property type="match status" value="1"/>
</dbReference>
<comment type="subcellular location">
    <subcellularLocation>
        <location evidence="2">Gas vesicle</location>
    </subcellularLocation>
</comment>
<dbReference type="OrthoDB" id="4864106at2"/>
<evidence type="ECO:0000256" key="3">
    <source>
        <dbReference type="ARBA" id="ARBA00035643"/>
    </source>
</evidence>
<dbReference type="Proteomes" id="UP000000639">
    <property type="component" value="Chromosome"/>
</dbReference>
<dbReference type="HOGENOM" id="CLU_065736_3_0_6"/>
<dbReference type="GO" id="GO:0031411">
    <property type="term" value="C:gas vesicle"/>
    <property type="evidence" value="ECO:0007669"/>
    <property type="project" value="UniProtKB-SubCell"/>
</dbReference>
<dbReference type="eggNOG" id="COG0154">
    <property type="taxonomic scope" value="Bacteria"/>
</dbReference>
<comment type="similarity">
    <text evidence="3">Belongs to the gas vesicle GvpF/GvpL family.</text>
</comment>
<dbReference type="STRING" id="357804.Ping_1258"/>
<protein>
    <submittedName>
        <fullName evidence="4">Gas vesicle synthesis GvpLGvpF</fullName>
    </submittedName>
</protein>
<accession>A1SUC2</accession>
<keyword evidence="1" id="KW-0304">Gas vesicle</keyword>
<gene>
    <name evidence="4" type="ordered locus">Ping_1258</name>
</gene>
<keyword evidence="5" id="KW-1185">Reference proteome</keyword>
<dbReference type="KEGG" id="pin:Ping_1258"/>
<dbReference type="EMBL" id="CP000510">
    <property type="protein sequence ID" value="ABM03087.1"/>
    <property type="molecule type" value="Genomic_DNA"/>
</dbReference>
<dbReference type="RefSeq" id="WP_011769650.1">
    <property type="nucleotide sequence ID" value="NC_008709.1"/>
</dbReference>
<sequence length="268" mass="30546">MAENKKKVRKSSSKVIAKPKVIYAITAGGLQDLGNLVGINKSDIYTIEKESISFVVSDLSPSSPRPRPDRRNIMAHNEILKQLMSKTSVLPVRFGTVATGERAVNRFCSQYNAQLLEQLDRVQDRVEMGIKVTWNVPNIYDYFVDNHSELREERDRVYDGNKNPRRDDRINLGHMYDALVTEARLSHQTDLEEIILPGCDEIHSIPPKDEKVVVNLACLVQRADLEVFEERVVEAGKTLDNTYDIELNGPWAPHNFVELDLKTMTGRR</sequence>